<evidence type="ECO:0000313" key="2">
    <source>
        <dbReference type="Proteomes" id="UP001162501"/>
    </source>
</evidence>
<gene>
    <name evidence="1" type="ORF">MRATA1EN22A_LOCUS2892</name>
</gene>
<reference evidence="1" key="1">
    <citation type="submission" date="2023-05" db="EMBL/GenBank/DDBJ databases">
        <authorList>
            <consortium name="ELIXIR-Norway"/>
        </authorList>
    </citation>
    <scope>NUCLEOTIDE SEQUENCE</scope>
</reference>
<reference evidence="1" key="2">
    <citation type="submission" date="2025-03" db="EMBL/GenBank/DDBJ databases">
        <authorList>
            <consortium name="ELIXIR-Norway"/>
            <consortium name="Elixir Norway"/>
        </authorList>
    </citation>
    <scope>NUCLEOTIDE SEQUENCE</scope>
</reference>
<evidence type="ECO:0000313" key="1">
    <source>
        <dbReference type="EMBL" id="CAM9465796.1"/>
    </source>
</evidence>
<feature type="non-terminal residue" evidence="1">
    <location>
        <position position="1"/>
    </location>
</feature>
<proteinExistence type="predicted"/>
<dbReference type="Proteomes" id="UP001162501">
    <property type="component" value="Chromosome 11"/>
</dbReference>
<accession>A0AC59Y818</accession>
<protein>
    <submittedName>
        <fullName evidence="1">Uncharacterized protein</fullName>
    </submittedName>
</protein>
<sequence length="94" mass="10086">ASRPRHGASQLPGSSPVGPLFRPPSPWISPFHCGRNFPSQFQCLSLLPSHPPTPAGLGFLKPPSGSLVGKISWRRVWQPTPVSLSGESHGQRSL</sequence>
<feature type="non-terminal residue" evidence="1">
    <location>
        <position position="94"/>
    </location>
</feature>
<dbReference type="EMBL" id="OX596095">
    <property type="protein sequence ID" value="CAM9465796.1"/>
    <property type="molecule type" value="Genomic_DNA"/>
</dbReference>
<organism evidence="1 2">
    <name type="scientific">Rangifer tarandus platyrhynchus</name>
    <name type="common">Svalbard reindeer</name>
    <dbReference type="NCBI Taxonomy" id="3082113"/>
    <lineage>
        <taxon>Eukaryota</taxon>
        <taxon>Metazoa</taxon>
        <taxon>Chordata</taxon>
        <taxon>Craniata</taxon>
        <taxon>Vertebrata</taxon>
        <taxon>Euteleostomi</taxon>
        <taxon>Mammalia</taxon>
        <taxon>Eutheria</taxon>
        <taxon>Laurasiatheria</taxon>
        <taxon>Artiodactyla</taxon>
        <taxon>Ruminantia</taxon>
        <taxon>Pecora</taxon>
        <taxon>Cervidae</taxon>
        <taxon>Odocoileinae</taxon>
        <taxon>Rangifer</taxon>
    </lineage>
</organism>
<name>A0AC59Y818_RANTA</name>